<feature type="region of interest" description="Disordered" evidence="1">
    <location>
        <begin position="104"/>
        <end position="129"/>
    </location>
</feature>
<organism evidence="2 3">
    <name type="scientific">Ilyodon furcidens</name>
    <name type="common">goldbreast splitfin</name>
    <dbReference type="NCBI Taxonomy" id="33524"/>
    <lineage>
        <taxon>Eukaryota</taxon>
        <taxon>Metazoa</taxon>
        <taxon>Chordata</taxon>
        <taxon>Craniata</taxon>
        <taxon>Vertebrata</taxon>
        <taxon>Euteleostomi</taxon>
        <taxon>Actinopterygii</taxon>
        <taxon>Neopterygii</taxon>
        <taxon>Teleostei</taxon>
        <taxon>Neoteleostei</taxon>
        <taxon>Acanthomorphata</taxon>
        <taxon>Ovalentaria</taxon>
        <taxon>Atherinomorphae</taxon>
        <taxon>Cyprinodontiformes</taxon>
        <taxon>Goodeidae</taxon>
        <taxon>Ilyodon</taxon>
    </lineage>
</organism>
<dbReference type="EMBL" id="JAHRIQ010105483">
    <property type="protein sequence ID" value="MEQ2255491.1"/>
    <property type="molecule type" value="Genomic_DNA"/>
</dbReference>
<feature type="compositionally biased region" description="Gly residues" evidence="1">
    <location>
        <begin position="116"/>
        <end position="125"/>
    </location>
</feature>
<accession>A0ABV0VE94</accession>
<sequence length="143" mass="15841">MTSLLCPDQRFKPLPRIVSHDSAFLVLTQFLSPEPHILHIDWVCKPERLCDIVLLSPDGHTEEPKFSFLSLPWILKRVAGHSFRYRVRRLAIHASVSDASWTSPGRCPRHVPPRGGPGHGVGHAGGAVSLSWPGNTLSCPQRS</sequence>
<proteinExistence type="predicted"/>
<protein>
    <submittedName>
        <fullName evidence="2">Uncharacterized protein</fullName>
    </submittedName>
</protein>
<dbReference type="Proteomes" id="UP001482620">
    <property type="component" value="Unassembled WGS sequence"/>
</dbReference>
<evidence type="ECO:0000313" key="3">
    <source>
        <dbReference type="Proteomes" id="UP001482620"/>
    </source>
</evidence>
<reference evidence="2 3" key="1">
    <citation type="submission" date="2021-06" db="EMBL/GenBank/DDBJ databases">
        <authorList>
            <person name="Palmer J.M."/>
        </authorList>
    </citation>
    <scope>NUCLEOTIDE SEQUENCE [LARGE SCALE GENOMIC DNA]</scope>
    <source>
        <strain evidence="3">if_2019</strain>
        <tissue evidence="2">Muscle</tissue>
    </source>
</reference>
<comment type="caution">
    <text evidence="2">The sequence shown here is derived from an EMBL/GenBank/DDBJ whole genome shotgun (WGS) entry which is preliminary data.</text>
</comment>
<name>A0ABV0VE94_9TELE</name>
<evidence type="ECO:0000313" key="2">
    <source>
        <dbReference type="EMBL" id="MEQ2255491.1"/>
    </source>
</evidence>
<keyword evidence="3" id="KW-1185">Reference proteome</keyword>
<gene>
    <name evidence="2" type="ORF">ILYODFUR_014412</name>
</gene>
<evidence type="ECO:0000256" key="1">
    <source>
        <dbReference type="SAM" id="MobiDB-lite"/>
    </source>
</evidence>